<keyword evidence="6 12" id="KW-0547">Nucleotide-binding</keyword>
<dbReference type="Gene3D" id="3.30.200.20">
    <property type="entry name" value="Phosphorylase Kinase, domain 1"/>
    <property type="match status" value="1"/>
</dbReference>
<keyword evidence="9" id="KW-1133">Transmembrane helix</keyword>
<dbReference type="GO" id="GO:0004674">
    <property type="term" value="F:protein serine/threonine kinase activity"/>
    <property type="evidence" value="ECO:0007669"/>
    <property type="project" value="UniProtKB-KW"/>
</dbReference>
<evidence type="ECO:0000256" key="1">
    <source>
        <dbReference type="ARBA" id="ARBA00004479"/>
    </source>
</evidence>
<dbReference type="CDD" id="cd14066">
    <property type="entry name" value="STKc_IRAK"/>
    <property type="match status" value="1"/>
</dbReference>
<dbReference type="SMART" id="SM00220">
    <property type="entry name" value="S_TKc"/>
    <property type="match status" value="1"/>
</dbReference>
<evidence type="ECO:0000256" key="3">
    <source>
        <dbReference type="ARBA" id="ARBA00022679"/>
    </source>
</evidence>
<evidence type="ECO:0000256" key="7">
    <source>
        <dbReference type="ARBA" id="ARBA00022777"/>
    </source>
</evidence>
<evidence type="ECO:0000259" key="13">
    <source>
        <dbReference type="PROSITE" id="PS50011"/>
    </source>
</evidence>
<dbReference type="InterPro" id="IPR008271">
    <property type="entry name" value="Ser/Thr_kinase_AS"/>
</dbReference>
<keyword evidence="2" id="KW-0723">Serine/threonine-protein kinase</keyword>
<proteinExistence type="predicted"/>
<feature type="domain" description="Protein kinase" evidence="13">
    <location>
        <begin position="269"/>
        <end position="552"/>
    </location>
</feature>
<dbReference type="PROSITE" id="PS50011">
    <property type="entry name" value="PROTEIN_KINASE_DOM"/>
    <property type="match status" value="1"/>
</dbReference>
<keyword evidence="11" id="KW-0325">Glycoprotein</keyword>
<keyword evidence="10" id="KW-0472">Membrane</keyword>
<name>A0A2S3HX65_9POAL</name>
<dbReference type="InterPro" id="IPR011009">
    <property type="entry name" value="Kinase-like_dom_sf"/>
</dbReference>
<dbReference type="AlphaFoldDB" id="A0A2S3HX65"/>
<keyword evidence="8 12" id="KW-0067">ATP-binding</keyword>
<evidence type="ECO:0000256" key="6">
    <source>
        <dbReference type="ARBA" id="ARBA00022741"/>
    </source>
</evidence>
<accession>A0A2S3HX65</accession>
<evidence type="ECO:0000256" key="9">
    <source>
        <dbReference type="ARBA" id="ARBA00022989"/>
    </source>
</evidence>
<dbReference type="PROSITE" id="PS00108">
    <property type="entry name" value="PROTEIN_KINASE_ST"/>
    <property type="match status" value="1"/>
</dbReference>
<keyword evidence="7" id="KW-0418">Kinase</keyword>
<gene>
    <name evidence="14" type="ORF">PAHAL_5G449500</name>
</gene>
<reference evidence="14" key="1">
    <citation type="submission" date="2018-04" db="EMBL/GenBank/DDBJ databases">
        <title>WGS assembly of Panicum hallii.</title>
        <authorList>
            <person name="Lovell J."/>
            <person name="Jenkins J."/>
            <person name="Lowry D."/>
            <person name="Mamidi S."/>
            <person name="Sreedasyam A."/>
            <person name="Weng X."/>
            <person name="Barry K."/>
            <person name="Bonette J."/>
            <person name="Campitelli B."/>
            <person name="Daum C."/>
            <person name="Gordon S."/>
            <person name="Gould B."/>
            <person name="Lipzen A."/>
            <person name="Macqueen A."/>
            <person name="Palacio-Mejia J."/>
            <person name="Plott C."/>
            <person name="Shakirov E."/>
            <person name="Shu S."/>
            <person name="Yoshinaga Y."/>
            <person name="Zane M."/>
            <person name="Rokhsar D."/>
            <person name="Grimwood J."/>
            <person name="Schmutz J."/>
            <person name="Juenger T."/>
        </authorList>
    </citation>
    <scope>NUCLEOTIDE SEQUENCE [LARGE SCALE GENOMIC DNA]</scope>
    <source>
        <strain evidence="14">FIL2</strain>
    </source>
</reference>
<keyword evidence="5" id="KW-0732">Signal</keyword>
<dbReference type="GO" id="GO:0016020">
    <property type="term" value="C:membrane"/>
    <property type="evidence" value="ECO:0007669"/>
    <property type="project" value="UniProtKB-SubCell"/>
</dbReference>
<dbReference type="Gene3D" id="1.10.510.10">
    <property type="entry name" value="Transferase(Phosphotransferase) domain 1"/>
    <property type="match status" value="1"/>
</dbReference>
<dbReference type="PROSITE" id="PS00107">
    <property type="entry name" value="PROTEIN_KINASE_ATP"/>
    <property type="match status" value="1"/>
</dbReference>
<keyword evidence="3" id="KW-0808">Transferase</keyword>
<dbReference type="GO" id="GO:0005524">
    <property type="term" value="F:ATP binding"/>
    <property type="evidence" value="ECO:0007669"/>
    <property type="project" value="UniProtKB-UniRule"/>
</dbReference>
<evidence type="ECO:0000256" key="4">
    <source>
        <dbReference type="ARBA" id="ARBA00022692"/>
    </source>
</evidence>
<evidence type="ECO:0000256" key="10">
    <source>
        <dbReference type="ARBA" id="ARBA00023136"/>
    </source>
</evidence>
<evidence type="ECO:0000256" key="11">
    <source>
        <dbReference type="ARBA" id="ARBA00023180"/>
    </source>
</evidence>
<evidence type="ECO:0000313" key="14">
    <source>
        <dbReference type="EMBL" id="PAN31877.1"/>
    </source>
</evidence>
<dbReference type="Proteomes" id="UP000243499">
    <property type="component" value="Chromosome 5"/>
</dbReference>
<dbReference type="Gramene" id="PAN31877">
    <property type="protein sequence ID" value="PAN31877"/>
    <property type="gene ID" value="PAHAL_5G449500"/>
</dbReference>
<evidence type="ECO:0000256" key="5">
    <source>
        <dbReference type="ARBA" id="ARBA00022729"/>
    </source>
</evidence>
<dbReference type="InterPro" id="IPR017441">
    <property type="entry name" value="Protein_kinase_ATP_BS"/>
</dbReference>
<feature type="binding site" evidence="12">
    <location>
        <position position="298"/>
    </location>
    <ligand>
        <name>ATP</name>
        <dbReference type="ChEBI" id="CHEBI:30616"/>
    </ligand>
</feature>
<dbReference type="SUPFAM" id="SSF56112">
    <property type="entry name" value="Protein kinase-like (PK-like)"/>
    <property type="match status" value="1"/>
</dbReference>
<sequence>MQNSCPLPRWDHRDDYYYYSYRSIELAPGGNSHRSIELAHPGYWAIFMNCSQEIKYSGSSVKCLSTADSFIYVSISPSYSVPADYFAPSCGFLARTPWGGPEMLVSRNASYLDDNAFEGLSYLDVIKVMREGFALRFPFTYGKNFRECLAWSTKSDFFNEGAKHRTLDILTVDFDFWDCVAEQFISANRVTSFLRDIIISAILPYATLVLKFIHVLRRYILVPLAVFAFLAHRYWKTRITVDAVERFLRMQQMLVTTRYAYTDIIAVTGHFREKLGQGGYGSVYKGVLLPGGVPIAVKMLGSSSCNGEDFISEVATIGKIHHVNVVRLVGFCSEETVRALIYEFMPRGSLDRYIFSSEKSFSWDKLNEIALGIARGINYLHQGCDMQIVHFDIKPHNILLDSNFIPKVADFGLAKLFPRDNSFVPLSAMRGTIGYIAPEMVSRSFGAISSKSDVYSFGMLLLEMAGGRRNADPDAGSSSQAYYPSLVYGQLTGEQVGEISEDVDMHELEKKLCVVGLWCIQMKPRDRPTMSEVIEMLEGDADALQMPPRPFFCDEEMLPEVASYSLSSELNVIEEEDE</sequence>
<organism evidence="14">
    <name type="scientific">Panicum hallii</name>
    <dbReference type="NCBI Taxonomy" id="206008"/>
    <lineage>
        <taxon>Eukaryota</taxon>
        <taxon>Viridiplantae</taxon>
        <taxon>Streptophyta</taxon>
        <taxon>Embryophyta</taxon>
        <taxon>Tracheophyta</taxon>
        <taxon>Spermatophyta</taxon>
        <taxon>Magnoliopsida</taxon>
        <taxon>Liliopsida</taxon>
        <taxon>Poales</taxon>
        <taxon>Poaceae</taxon>
        <taxon>PACMAD clade</taxon>
        <taxon>Panicoideae</taxon>
        <taxon>Panicodae</taxon>
        <taxon>Paniceae</taxon>
        <taxon>Panicinae</taxon>
        <taxon>Panicum</taxon>
        <taxon>Panicum sect. Panicum</taxon>
    </lineage>
</organism>
<dbReference type="Pfam" id="PF00069">
    <property type="entry name" value="Pkinase"/>
    <property type="match status" value="1"/>
</dbReference>
<evidence type="ECO:0000256" key="2">
    <source>
        <dbReference type="ARBA" id="ARBA00022527"/>
    </source>
</evidence>
<evidence type="ECO:0000256" key="12">
    <source>
        <dbReference type="PROSITE-ProRule" id="PRU10141"/>
    </source>
</evidence>
<keyword evidence="4" id="KW-0812">Transmembrane</keyword>
<dbReference type="InterPro" id="IPR045874">
    <property type="entry name" value="LRK10/LRL21-25-like"/>
</dbReference>
<protein>
    <recommendedName>
        <fullName evidence="13">Protein kinase domain-containing protein</fullName>
    </recommendedName>
</protein>
<evidence type="ECO:0000256" key="8">
    <source>
        <dbReference type="ARBA" id="ARBA00022840"/>
    </source>
</evidence>
<dbReference type="InterPro" id="IPR000719">
    <property type="entry name" value="Prot_kinase_dom"/>
</dbReference>
<comment type="subcellular location">
    <subcellularLocation>
        <location evidence="1">Membrane</location>
        <topology evidence="1">Single-pass type I membrane protein</topology>
    </subcellularLocation>
</comment>
<dbReference type="PANTHER" id="PTHR27009">
    <property type="entry name" value="RUST RESISTANCE KINASE LR10-RELATED"/>
    <property type="match status" value="1"/>
</dbReference>
<dbReference type="FunFam" id="1.10.510.10:FF:000590">
    <property type="entry name" value="PR5-like receptor kinase"/>
    <property type="match status" value="1"/>
</dbReference>
<dbReference type="EMBL" id="CM008050">
    <property type="protein sequence ID" value="PAN31877.1"/>
    <property type="molecule type" value="Genomic_DNA"/>
</dbReference>